<feature type="non-terminal residue" evidence="1">
    <location>
        <position position="1"/>
    </location>
</feature>
<sequence>LLPLYLIIGSISGILMAKIVRLFNEDDYETIMDALPKELRLFAKYLWLKLDFPLPSSKKDA</sequence>
<reference evidence="1 2" key="1">
    <citation type="submission" date="2017-04" db="EMBL/GenBank/DDBJ databases">
        <title>Novel microbial lineages endemic to geothermal iron-oxide mats fill important gaps in the evolutionary history of Archaea.</title>
        <authorList>
            <person name="Jay Z.J."/>
            <person name="Beam J.P."/>
            <person name="Dlakic M."/>
            <person name="Rusch D.B."/>
            <person name="Kozubal M.A."/>
            <person name="Inskeep W.P."/>
        </authorList>
    </citation>
    <scope>NUCLEOTIDE SEQUENCE [LARGE SCALE GENOMIC DNA]</scope>
    <source>
        <strain evidence="1">ECH_B_SAG-G06</strain>
    </source>
</reference>
<dbReference type="Proteomes" id="UP000240582">
    <property type="component" value="Unassembled WGS sequence"/>
</dbReference>
<evidence type="ECO:0000313" key="1">
    <source>
        <dbReference type="EMBL" id="PSO05439.1"/>
    </source>
</evidence>
<gene>
    <name evidence="1" type="ORF">B9Q12_00420</name>
</gene>
<accession>A0A2R6C3J0</accession>
<proteinExistence type="predicted"/>
<dbReference type="EMBL" id="NEXN01000008">
    <property type="protein sequence ID" value="PSO05439.1"/>
    <property type="molecule type" value="Genomic_DNA"/>
</dbReference>
<protein>
    <submittedName>
        <fullName evidence="1">Uncharacterized protein</fullName>
    </submittedName>
</protein>
<dbReference type="AlphaFoldDB" id="A0A2R6C3J0"/>
<evidence type="ECO:0000313" key="2">
    <source>
        <dbReference type="Proteomes" id="UP000240582"/>
    </source>
</evidence>
<comment type="caution">
    <text evidence="1">The sequence shown here is derived from an EMBL/GenBank/DDBJ whole genome shotgun (WGS) entry which is preliminary data.</text>
</comment>
<name>A0A2R6C3J0_9ARCH</name>
<organism evidence="1 2">
    <name type="scientific">Candidatus Marsarchaeota G2 archaeon ECH_B_SAG-G06</name>
    <dbReference type="NCBI Taxonomy" id="1978166"/>
    <lineage>
        <taxon>Archaea</taxon>
        <taxon>Candidatus Marsarchaeota</taxon>
        <taxon>Candidatus Marsarchaeota group 2</taxon>
    </lineage>
</organism>